<dbReference type="CDD" id="cd06170">
    <property type="entry name" value="LuxR_C_like"/>
    <property type="match status" value="1"/>
</dbReference>
<dbReference type="SMART" id="SM00421">
    <property type="entry name" value="HTH_LUXR"/>
    <property type="match status" value="1"/>
</dbReference>
<feature type="domain" description="HTH luxR-type" evidence="4">
    <location>
        <begin position="180"/>
        <end position="245"/>
    </location>
</feature>
<keyword evidence="1" id="KW-0805">Transcription regulation</keyword>
<evidence type="ECO:0000259" key="4">
    <source>
        <dbReference type="PROSITE" id="PS50043"/>
    </source>
</evidence>
<evidence type="ECO:0000256" key="2">
    <source>
        <dbReference type="ARBA" id="ARBA00023125"/>
    </source>
</evidence>
<reference evidence="6" key="1">
    <citation type="submission" date="2017-08" db="EMBL/GenBank/DDBJ databases">
        <authorList>
            <person name="Varghese N."/>
            <person name="Submissions S."/>
        </authorList>
    </citation>
    <scope>NUCLEOTIDE SEQUENCE [LARGE SCALE GENOMIC DNA]</scope>
    <source>
        <strain evidence="6">USBA17B2</strain>
    </source>
</reference>
<evidence type="ECO:0000256" key="3">
    <source>
        <dbReference type="ARBA" id="ARBA00023163"/>
    </source>
</evidence>
<dbReference type="Gene3D" id="1.10.10.10">
    <property type="entry name" value="Winged helix-like DNA-binding domain superfamily/Winged helix DNA-binding domain"/>
    <property type="match status" value="1"/>
</dbReference>
<dbReference type="EMBL" id="OBQK01000001">
    <property type="protein sequence ID" value="SOC51564.1"/>
    <property type="molecule type" value="Genomic_DNA"/>
</dbReference>
<dbReference type="Proteomes" id="UP000219688">
    <property type="component" value="Unassembled WGS sequence"/>
</dbReference>
<dbReference type="PROSITE" id="PS50043">
    <property type="entry name" value="HTH_LUXR_2"/>
    <property type="match status" value="1"/>
</dbReference>
<evidence type="ECO:0000256" key="1">
    <source>
        <dbReference type="ARBA" id="ARBA00023015"/>
    </source>
</evidence>
<keyword evidence="2" id="KW-0238">DNA-binding</keyword>
<dbReference type="PANTHER" id="PTHR44688:SF16">
    <property type="entry name" value="DNA-BINDING TRANSCRIPTIONAL ACTIVATOR DEVR_DOSR"/>
    <property type="match status" value="1"/>
</dbReference>
<keyword evidence="3" id="KW-0804">Transcription</keyword>
<protein>
    <submittedName>
        <fullName evidence="5">Regulatory protein, luxR family</fullName>
    </submittedName>
</protein>
<dbReference type="PRINTS" id="PR00038">
    <property type="entry name" value="HTHLUXR"/>
</dbReference>
<dbReference type="PANTHER" id="PTHR44688">
    <property type="entry name" value="DNA-BINDING TRANSCRIPTIONAL ACTIVATOR DEVR_DOSR"/>
    <property type="match status" value="1"/>
</dbReference>
<keyword evidence="6" id="KW-1185">Reference proteome</keyword>
<dbReference type="SUPFAM" id="SSF46894">
    <property type="entry name" value="C-terminal effector domain of the bipartite response regulators"/>
    <property type="match status" value="1"/>
</dbReference>
<name>A0A285VBV4_9MICO</name>
<dbReference type="InterPro" id="IPR016032">
    <property type="entry name" value="Sig_transdc_resp-reg_C-effctor"/>
</dbReference>
<gene>
    <name evidence="5" type="ORF">SAMN05421879_101236</name>
</gene>
<dbReference type="InterPro" id="IPR036388">
    <property type="entry name" value="WH-like_DNA-bd_sf"/>
</dbReference>
<dbReference type="GO" id="GO:0003677">
    <property type="term" value="F:DNA binding"/>
    <property type="evidence" value="ECO:0007669"/>
    <property type="project" value="UniProtKB-KW"/>
</dbReference>
<dbReference type="AlphaFoldDB" id="A0A285VBV4"/>
<dbReference type="InterPro" id="IPR000792">
    <property type="entry name" value="Tscrpt_reg_LuxR_C"/>
</dbReference>
<dbReference type="Pfam" id="PF00196">
    <property type="entry name" value="GerE"/>
    <property type="match status" value="1"/>
</dbReference>
<evidence type="ECO:0000313" key="6">
    <source>
        <dbReference type="Proteomes" id="UP000219688"/>
    </source>
</evidence>
<evidence type="ECO:0000313" key="5">
    <source>
        <dbReference type="EMBL" id="SOC51564.1"/>
    </source>
</evidence>
<accession>A0A285VBV4</accession>
<proteinExistence type="predicted"/>
<dbReference type="GO" id="GO:0006355">
    <property type="term" value="P:regulation of DNA-templated transcription"/>
    <property type="evidence" value="ECO:0007669"/>
    <property type="project" value="InterPro"/>
</dbReference>
<sequence length="254" mass="27678">MSTEVPIDAYRVAVEVLQRVAASEGTAVERLTHAVDAVVHAVRAELGLVVHAREDAWEVRRIGLGPATAGPARAEPLLRVVPRSDPLLAPVRDGQDAVRTMSREVGPPWTGSPRREEIRRVWGVDQLVTVPVRTGPSFVCVMLGRLGEDFTDDDLAVLSMVQPVLVALNRILDPDSMPDPEARIVHLTTREQVVLDLLARGHTAARIAHQAQISPRTVHHHLANIYGKLGVGDRLSAVNRARSMGLIEAESLHV</sequence>
<organism evidence="5 6">
    <name type="scientific">Ornithinimicrobium cerasi</name>
    <dbReference type="NCBI Taxonomy" id="2248773"/>
    <lineage>
        <taxon>Bacteria</taxon>
        <taxon>Bacillati</taxon>
        <taxon>Actinomycetota</taxon>
        <taxon>Actinomycetes</taxon>
        <taxon>Micrococcales</taxon>
        <taxon>Ornithinimicrobiaceae</taxon>
        <taxon>Ornithinimicrobium</taxon>
    </lineage>
</organism>
<dbReference type="RefSeq" id="WP_097186452.1">
    <property type="nucleotide sequence ID" value="NZ_OBQK01000001.1"/>
</dbReference>